<dbReference type="Proteomes" id="UP000319257">
    <property type="component" value="Unassembled WGS sequence"/>
</dbReference>
<dbReference type="CDD" id="cd00067">
    <property type="entry name" value="GAL4"/>
    <property type="match status" value="1"/>
</dbReference>
<dbReference type="PANTHER" id="PTHR31668">
    <property type="entry name" value="GLUCOSE TRANSPORT TRANSCRIPTION REGULATOR RGT1-RELATED-RELATED"/>
    <property type="match status" value="1"/>
</dbReference>
<dbReference type="AlphaFoldDB" id="A0A507AZM3"/>
<dbReference type="GO" id="GO:0003677">
    <property type="term" value="F:DNA binding"/>
    <property type="evidence" value="ECO:0007669"/>
    <property type="project" value="InterPro"/>
</dbReference>
<accession>A0A507AZM3</accession>
<dbReference type="InterPro" id="IPR001138">
    <property type="entry name" value="Zn2Cys6_DnaBD"/>
</dbReference>
<protein>
    <recommendedName>
        <fullName evidence="3">Zn(2)-C6 fungal-type domain-containing protein</fullName>
    </recommendedName>
</protein>
<evidence type="ECO:0000256" key="1">
    <source>
        <dbReference type="ARBA" id="ARBA00022723"/>
    </source>
</evidence>
<dbReference type="GO" id="GO:0008270">
    <property type="term" value="F:zinc ion binding"/>
    <property type="evidence" value="ECO:0007669"/>
    <property type="project" value="InterPro"/>
</dbReference>
<keyword evidence="5" id="KW-1185">Reference proteome</keyword>
<name>A0A507AZM3_9PEZI</name>
<dbReference type="InterPro" id="IPR036864">
    <property type="entry name" value="Zn2-C6_fun-type_DNA-bd_sf"/>
</dbReference>
<dbReference type="GO" id="GO:0006351">
    <property type="term" value="P:DNA-templated transcription"/>
    <property type="evidence" value="ECO:0007669"/>
    <property type="project" value="InterPro"/>
</dbReference>
<dbReference type="InterPro" id="IPR050797">
    <property type="entry name" value="Carb_Metab_Trans_Reg"/>
</dbReference>
<comment type="caution">
    <text evidence="4">The sequence shown here is derived from an EMBL/GenBank/DDBJ whole genome shotgun (WGS) entry which is preliminary data.</text>
</comment>
<dbReference type="GO" id="GO:0005634">
    <property type="term" value="C:nucleus"/>
    <property type="evidence" value="ECO:0007669"/>
    <property type="project" value="TreeGrafter"/>
</dbReference>
<evidence type="ECO:0000256" key="2">
    <source>
        <dbReference type="ARBA" id="ARBA00023242"/>
    </source>
</evidence>
<evidence type="ECO:0000259" key="3">
    <source>
        <dbReference type="PROSITE" id="PS50048"/>
    </source>
</evidence>
<dbReference type="OrthoDB" id="2018619at2759"/>
<sequence length="614" mass="68367">MEEDHAPIAARALQQPRKFTIQSSFGQARERRSRKNRPCDACRRRKTACVIETEPPCAFCRSRGLICRSTPGPELTARQPALATPGSRLVGPAVSATPDPVLQPPARDIPAFQANASPDSLALPPPTGNYATTRQIAGSAAVVHQGLVHTPTGNPTDEVPLEAAALGVSPQSSVPSATTTRYTLEDARNHTAHFMGWAAEQDTYLLDSFRSVILSEYGFDANIIQVDGGNPKTEDPPVHFLLLENDFPEHTNRMTQAASDAIEALVWPHGPLLVRLYFKHVHPVYPIVSKVRFLRQYSAGKERIPASLRGAVYALACVFWHKHPVSGPCPFKQHELAAQAHTALRGELEAPNLWKLQSCLLLLHCMPPDIDSVETPYTWILACQATAAAQMIGLHQDPERWNIASWEKKLRRKLWWATYAADCWSAVCHGNPPHIVMDSFSTSAPIMDDLRSDEDVPPELGHLVDPDDTRFRVPDGARFLEMVRIAQDLRIIIHCSSHASRGLMHPSDMAQLRSQLVAIRGKLQDWSSLIPNCLALGQPQIGPLHLSFYASQVLLYRGLMQPATRMAKANPDSNLRRWFRHALDDFRAFVSFMSRMTETELDAFWGRRELHADL</sequence>
<feature type="domain" description="Zn(2)-C6 fungal-type" evidence="3">
    <location>
        <begin position="38"/>
        <end position="69"/>
    </location>
</feature>
<dbReference type="GeneID" id="41971869"/>
<dbReference type="PROSITE" id="PS00463">
    <property type="entry name" value="ZN2_CY6_FUNGAL_1"/>
    <property type="match status" value="1"/>
</dbReference>
<dbReference type="RefSeq" id="XP_030997153.1">
    <property type="nucleotide sequence ID" value="XM_031138831.1"/>
</dbReference>
<evidence type="ECO:0000313" key="5">
    <source>
        <dbReference type="Proteomes" id="UP000319257"/>
    </source>
</evidence>
<gene>
    <name evidence="4" type="ORF">E0L32_004422</name>
</gene>
<dbReference type="STRING" id="1093900.A0A507AZM3"/>
<dbReference type="PANTHER" id="PTHR31668:SF23">
    <property type="entry name" value="ZN(II)2CYS6 TRANSCRIPTION FACTOR (EUROFUNG)"/>
    <property type="match status" value="1"/>
</dbReference>
<organism evidence="4 5">
    <name type="scientific">Thyridium curvatum</name>
    <dbReference type="NCBI Taxonomy" id="1093900"/>
    <lineage>
        <taxon>Eukaryota</taxon>
        <taxon>Fungi</taxon>
        <taxon>Dikarya</taxon>
        <taxon>Ascomycota</taxon>
        <taxon>Pezizomycotina</taxon>
        <taxon>Sordariomycetes</taxon>
        <taxon>Sordariomycetidae</taxon>
        <taxon>Thyridiales</taxon>
        <taxon>Thyridiaceae</taxon>
        <taxon>Thyridium</taxon>
    </lineage>
</organism>
<reference evidence="4 5" key="1">
    <citation type="submission" date="2019-06" db="EMBL/GenBank/DDBJ databases">
        <title>Draft genome sequence of the filamentous fungus Phialemoniopsis curvata isolated from diesel fuel.</title>
        <authorList>
            <person name="Varaljay V.A."/>
            <person name="Lyon W.J."/>
            <person name="Crouch A.L."/>
            <person name="Drake C.E."/>
            <person name="Hollomon J.M."/>
            <person name="Nadeau L.J."/>
            <person name="Nunn H.S."/>
            <person name="Stevenson B.S."/>
            <person name="Bojanowski C.L."/>
            <person name="Crookes-Goodson W.J."/>
        </authorList>
    </citation>
    <scope>NUCLEOTIDE SEQUENCE [LARGE SCALE GENOMIC DNA]</scope>
    <source>
        <strain evidence="4 5">D216</strain>
    </source>
</reference>
<dbReference type="GO" id="GO:0000981">
    <property type="term" value="F:DNA-binding transcription factor activity, RNA polymerase II-specific"/>
    <property type="evidence" value="ECO:0007669"/>
    <property type="project" value="InterPro"/>
</dbReference>
<dbReference type="EMBL" id="SKBQ01000021">
    <property type="protein sequence ID" value="TPX15442.1"/>
    <property type="molecule type" value="Genomic_DNA"/>
</dbReference>
<dbReference type="InterPro" id="IPR007219">
    <property type="entry name" value="XnlR_reg_dom"/>
</dbReference>
<dbReference type="Pfam" id="PF04082">
    <property type="entry name" value="Fungal_trans"/>
    <property type="match status" value="1"/>
</dbReference>
<evidence type="ECO:0000313" key="4">
    <source>
        <dbReference type="EMBL" id="TPX15442.1"/>
    </source>
</evidence>
<dbReference type="CDD" id="cd12148">
    <property type="entry name" value="fungal_TF_MHR"/>
    <property type="match status" value="1"/>
</dbReference>
<keyword evidence="2" id="KW-0539">Nucleus</keyword>
<dbReference type="GO" id="GO:0001080">
    <property type="term" value="P:nitrogen catabolite activation of transcription from RNA polymerase II promoter"/>
    <property type="evidence" value="ECO:0007669"/>
    <property type="project" value="TreeGrafter"/>
</dbReference>
<dbReference type="SMART" id="SM00906">
    <property type="entry name" value="Fungal_trans"/>
    <property type="match status" value="1"/>
</dbReference>
<dbReference type="PROSITE" id="PS50048">
    <property type="entry name" value="ZN2_CY6_FUNGAL_2"/>
    <property type="match status" value="1"/>
</dbReference>
<dbReference type="InParanoid" id="A0A507AZM3"/>
<keyword evidence="1" id="KW-0479">Metal-binding</keyword>
<dbReference type="SUPFAM" id="SSF57701">
    <property type="entry name" value="Zn2/Cys6 DNA-binding domain"/>
    <property type="match status" value="1"/>
</dbReference>
<proteinExistence type="predicted"/>